<keyword evidence="5 15" id="KW-0479">Metal-binding</keyword>
<evidence type="ECO:0000256" key="9">
    <source>
        <dbReference type="ARBA" id="ARBA00023239"/>
    </source>
</evidence>
<dbReference type="GO" id="GO:0005829">
    <property type="term" value="C:cytosol"/>
    <property type="evidence" value="ECO:0007669"/>
    <property type="project" value="TreeGrafter"/>
</dbReference>
<dbReference type="GO" id="GO:0009099">
    <property type="term" value="P:L-valine biosynthetic process"/>
    <property type="evidence" value="ECO:0007669"/>
    <property type="project" value="UniProtKB-UniRule"/>
</dbReference>
<comment type="subunit">
    <text evidence="15">Homodimer.</text>
</comment>
<dbReference type="UniPathway" id="UPA00049">
    <property type="reaction ID" value="UER00061"/>
</dbReference>
<dbReference type="InterPro" id="IPR020558">
    <property type="entry name" value="DiOHA_6PGluconate_deHydtase_CS"/>
</dbReference>
<dbReference type="PANTHER" id="PTHR43661">
    <property type="entry name" value="D-XYLONATE DEHYDRATASE"/>
    <property type="match status" value="1"/>
</dbReference>
<comment type="cofactor">
    <cofactor evidence="1 15">
        <name>Mg(2+)</name>
        <dbReference type="ChEBI" id="CHEBI:18420"/>
    </cofactor>
</comment>
<name>A0A087EFL8_9BIFI</name>
<dbReference type="InterPro" id="IPR004404">
    <property type="entry name" value="DihydroxyA_deHydtase"/>
</dbReference>
<dbReference type="SUPFAM" id="SSF143975">
    <property type="entry name" value="IlvD/EDD N-terminal domain-like"/>
    <property type="match status" value="1"/>
</dbReference>
<comment type="catalytic activity">
    <reaction evidence="11">
        <text>(2R)-2,3-dihydroxy-3-methylbutanoate = 3-methyl-2-oxobutanoate + H2O</text>
        <dbReference type="Rhea" id="RHEA:24809"/>
        <dbReference type="ChEBI" id="CHEBI:11851"/>
        <dbReference type="ChEBI" id="CHEBI:15377"/>
        <dbReference type="ChEBI" id="CHEBI:49072"/>
        <dbReference type="EC" id="4.2.1.9"/>
    </reaction>
    <physiologicalReaction direction="left-to-right" evidence="11">
        <dbReference type="Rhea" id="RHEA:24810"/>
    </physiologicalReaction>
</comment>
<dbReference type="GO" id="GO:0000287">
    <property type="term" value="F:magnesium ion binding"/>
    <property type="evidence" value="ECO:0007669"/>
    <property type="project" value="UniProtKB-UniRule"/>
</dbReference>
<evidence type="ECO:0000256" key="15">
    <source>
        <dbReference type="HAMAP-Rule" id="MF_00012"/>
    </source>
</evidence>
<evidence type="ECO:0000259" key="17">
    <source>
        <dbReference type="Pfam" id="PF24877"/>
    </source>
</evidence>
<evidence type="ECO:0000313" key="19">
    <source>
        <dbReference type="Proteomes" id="UP000029080"/>
    </source>
</evidence>
<dbReference type="Pfam" id="PF24877">
    <property type="entry name" value="ILV_EDD_C"/>
    <property type="match status" value="1"/>
</dbReference>
<organism evidence="18 19">
    <name type="scientific">Bifidobacterium tsurumiense</name>
    <dbReference type="NCBI Taxonomy" id="356829"/>
    <lineage>
        <taxon>Bacteria</taxon>
        <taxon>Bacillati</taxon>
        <taxon>Actinomycetota</taxon>
        <taxon>Actinomycetes</taxon>
        <taxon>Bifidobacteriales</taxon>
        <taxon>Bifidobacteriaceae</taxon>
        <taxon>Bifidobacterium</taxon>
    </lineage>
</organism>
<dbReference type="Proteomes" id="UP000029080">
    <property type="component" value="Unassembled WGS sequence"/>
</dbReference>
<feature type="binding site" evidence="15">
    <location>
        <position position="136"/>
    </location>
    <ligand>
        <name>Mg(2+)</name>
        <dbReference type="ChEBI" id="CHEBI:18420"/>
    </ligand>
</feature>
<dbReference type="GO" id="GO:0004160">
    <property type="term" value="F:dihydroxy-acid dehydratase activity"/>
    <property type="evidence" value="ECO:0007669"/>
    <property type="project" value="UniProtKB-UniRule"/>
</dbReference>
<evidence type="ECO:0000313" key="18">
    <source>
        <dbReference type="EMBL" id="KFJ06569.1"/>
    </source>
</evidence>
<evidence type="ECO:0000256" key="14">
    <source>
        <dbReference type="ARBA" id="ARBA00029490"/>
    </source>
</evidence>
<dbReference type="HAMAP" id="MF_00012">
    <property type="entry name" value="IlvD"/>
    <property type="match status" value="1"/>
</dbReference>
<evidence type="ECO:0000256" key="6">
    <source>
        <dbReference type="ARBA" id="ARBA00022842"/>
    </source>
</evidence>
<dbReference type="EC" id="4.2.1.9" evidence="14 15"/>
<keyword evidence="4 15" id="KW-0001">2Fe-2S</keyword>
<dbReference type="UniPathway" id="UPA00047">
    <property type="reaction ID" value="UER00057"/>
</dbReference>
<protein>
    <recommendedName>
        <fullName evidence="14 15">Dihydroxy-acid dehydratase</fullName>
        <shortName evidence="15">DAD</shortName>
        <ecNumber evidence="14 15">4.2.1.9</ecNumber>
    </recommendedName>
</protein>
<keyword evidence="10 15" id="KW-0100">Branched-chain amino acid biosynthesis</keyword>
<dbReference type="PROSITE" id="PS00886">
    <property type="entry name" value="ILVD_EDD_1"/>
    <property type="match status" value="1"/>
</dbReference>
<evidence type="ECO:0000256" key="4">
    <source>
        <dbReference type="ARBA" id="ARBA00022714"/>
    </source>
</evidence>
<comment type="function">
    <text evidence="15">Functions in the biosynthesis of branched-chain amino acids. Catalyzes the dehydration of (2R,3R)-2,3-dihydroxy-3-methylpentanoate (2,3-dihydroxy-3-methylvalerate) into 2-oxo-3-methylpentanoate (2-oxo-3-methylvalerate) and of (2R)-2,3-dihydroxy-3-methylbutanoate (2,3-dihydroxyisovalerate) into 2-oxo-3-methylbutanoate (2-oxoisovalerate), the penultimate precursor to L-isoleucine and L-valine, respectively.</text>
</comment>
<evidence type="ECO:0000256" key="2">
    <source>
        <dbReference type="ARBA" id="ARBA00006486"/>
    </source>
</evidence>
<feature type="binding site" evidence="15">
    <location>
        <position position="548"/>
    </location>
    <ligand>
        <name>Mg(2+)</name>
        <dbReference type="ChEBI" id="CHEBI:18420"/>
    </ligand>
</feature>
<comment type="pathway">
    <text evidence="12 15">Amino-acid biosynthesis; L-valine biosynthesis; L-valine from pyruvate: step 3/4.</text>
</comment>
<comment type="similarity">
    <text evidence="2 15">Belongs to the IlvD/Edd family.</text>
</comment>
<feature type="domain" description="Dihydroxy-acid/6-phosphogluconate dehydratase C-terminal" evidence="17">
    <location>
        <begin position="466"/>
        <end position="661"/>
    </location>
</feature>
<feature type="binding site" description="via carbamate group" evidence="15">
    <location>
        <position position="179"/>
    </location>
    <ligand>
        <name>Mg(2+)</name>
        <dbReference type="ChEBI" id="CHEBI:18420"/>
    </ligand>
</feature>
<dbReference type="Gene3D" id="3.50.30.80">
    <property type="entry name" value="IlvD/EDD C-terminal domain-like"/>
    <property type="match status" value="1"/>
</dbReference>
<dbReference type="PANTHER" id="PTHR43661:SF3">
    <property type="entry name" value="D-XYLONATE DEHYDRATASE YAGF-RELATED"/>
    <property type="match status" value="1"/>
</dbReference>
<dbReference type="SUPFAM" id="SSF52016">
    <property type="entry name" value="LeuD/IlvD-like"/>
    <property type="match status" value="1"/>
</dbReference>
<evidence type="ECO:0000256" key="7">
    <source>
        <dbReference type="ARBA" id="ARBA00023004"/>
    </source>
</evidence>
<dbReference type="NCBIfam" id="NF009103">
    <property type="entry name" value="PRK12448.1"/>
    <property type="match status" value="1"/>
</dbReference>
<comment type="caution">
    <text evidence="18">The sequence shown here is derived from an EMBL/GenBank/DDBJ whole genome shotgun (WGS) entry which is preliminary data.</text>
</comment>
<comment type="catalytic activity">
    <reaction evidence="15">
        <text>(2R,3R)-2,3-dihydroxy-3-methylpentanoate = (S)-3-methyl-2-oxopentanoate + H2O</text>
        <dbReference type="Rhea" id="RHEA:27694"/>
        <dbReference type="ChEBI" id="CHEBI:15377"/>
        <dbReference type="ChEBI" id="CHEBI:35146"/>
        <dbReference type="ChEBI" id="CHEBI:49258"/>
        <dbReference type="EC" id="4.2.1.9"/>
    </reaction>
</comment>
<dbReference type="InterPro" id="IPR000581">
    <property type="entry name" value="ILV_EDD_N"/>
</dbReference>
<dbReference type="NCBIfam" id="TIGR00110">
    <property type="entry name" value="ilvD"/>
    <property type="match status" value="1"/>
</dbReference>
<keyword evidence="7 15" id="KW-0408">Iron</keyword>
<dbReference type="FunFam" id="3.50.30.80:FF:000001">
    <property type="entry name" value="Dihydroxy-acid dehydratase"/>
    <property type="match status" value="1"/>
</dbReference>
<evidence type="ECO:0000256" key="1">
    <source>
        <dbReference type="ARBA" id="ARBA00001946"/>
    </source>
</evidence>
<dbReference type="EMBL" id="JGZU01000007">
    <property type="protein sequence ID" value="KFJ06569.1"/>
    <property type="molecule type" value="Genomic_DNA"/>
</dbReference>
<dbReference type="Pfam" id="PF00920">
    <property type="entry name" value="ILVD_EDD_N"/>
    <property type="match status" value="1"/>
</dbReference>
<feature type="modified residue" description="N6-carboxylysine" evidence="15">
    <location>
        <position position="179"/>
    </location>
</feature>
<dbReference type="InterPro" id="IPR056740">
    <property type="entry name" value="ILV_EDD_C"/>
</dbReference>
<evidence type="ECO:0000259" key="16">
    <source>
        <dbReference type="Pfam" id="PF00920"/>
    </source>
</evidence>
<proteinExistence type="inferred from homology"/>
<dbReference type="eggNOG" id="COG0129">
    <property type="taxonomic scope" value="Bacteria"/>
</dbReference>
<comment type="caution">
    <text evidence="15">Lacks conserved residue(s) required for the propagation of feature annotation.</text>
</comment>
<feature type="binding site" evidence="15">
    <location>
        <position position="178"/>
    </location>
    <ligand>
        <name>Mg(2+)</name>
        <dbReference type="ChEBI" id="CHEBI:18420"/>
    </ligand>
</feature>
<evidence type="ECO:0000256" key="11">
    <source>
        <dbReference type="ARBA" id="ARBA00029304"/>
    </source>
</evidence>
<dbReference type="PROSITE" id="PS00887">
    <property type="entry name" value="ILVD_EDD_2"/>
    <property type="match status" value="1"/>
</dbReference>
<keyword evidence="19" id="KW-1185">Reference proteome</keyword>
<dbReference type="InterPro" id="IPR037237">
    <property type="entry name" value="IlvD/EDD_N"/>
</dbReference>
<dbReference type="InterPro" id="IPR042096">
    <property type="entry name" value="Dihydro-acid_dehy_C"/>
</dbReference>
<dbReference type="GO" id="GO:0051537">
    <property type="term" value="F:2 iron, 2 sulfur cluster binding"/>
    <property type="evidence" value="ECO:0007669"/>
    <property type="project" value="UniProtKB-UniRule"/>
</dbReference>
<evidence type="ECO:0000256" key="12">
    <source>
        <dbReference type="ARBA" id="ARBA00029436"/>
    </source>
</evidence>
<keyword evidence="9 15" id="KW-0456">Lyase</keyword>
<evidence type="ECO:0000256" key="5">
    <source>
        <dbReference type="ARBA" id="ARBA00022723"/>
    </source>
</evidence>
<keyword evidence="3 15" id="KW-0028">Amino-acid biosynthesis</keyword>
<gene>
    <name evidence="15" type="primary">ilvD</name>
    <name evidence="18" type="ORF">BITS_1258</name>
</gene>
<accession>A0A087EFL8</accession>
<comment type="cofactor">
    <cofactor evidence="15">
        <name>[2Fe-2S] cluster</name>
        <dbReference type="ChEBI" id="CHEBI:190135"/>
    </cofactor>
    <text evidence="15">Binds 1 [2Fe-2S] cluster per subunit. This cluster acts as a Lewis acid cofactor.</text>
</comment>
<reference evidence="18 19" key="1">
    <citation type="submission" date="2014-03" db="EMBL/GenBank/DDBJ databases">
        <title>Genomics of Bifidobacteria.</title>
        <authorList>
            <person name="Ventura M."/>
            <person name="Milani C."/>
            <person name="Lugli G.A."/>
        </authorList>
    </citation>
    <scope>NUCLEOTIDE SEQUENCE [LARGE SCALE GENOMIC DNA]</scope>
    <source>
        <strain evidence="18 19">JCM 13495</strain>
    </source>
</reference>
<feature type="domain" description="Dihydroxy-acid/6-phosphogluconate dehydratase N-terminal" evidence="16">
    <location>
        <begin position="89"/>
        <end position="414"/>
    </location>
</feature>
<evidence type="ECO:0000256" key="8">
    <source>
        <dbReference type="ARBA" id="ARBA00023014"/>
    </source>
</evidence>
<sequence length="675" mass="72561">MGISKSSIETDVYLSLPTIPHEEDFRRDPHRNRIPPISACEMSVSNVKRTDLNITMTEMRSAKLMNGRVFAGARALYRAAGVDSKDFGKPIVAIANSFDEFVPGHVHLNKVGRLVSEAVKKAGGIPREFNTIAVDDGIAMGHTGMLYSLPSRDIIADAVEYSVNAHCADALVCISNCDKITPGMLMAALRLNIPTIFVSGGPMEAGTTVLPDGTVKENTDLIDVMYATADDNVSDEELLAYERTVCPTCGSCAGMFTANSMNCLTEAMGLALPGNGTTLASHVYRRQLFERAGELIVNLAHRYYDDSDDSVLPRSIATKHAFENAMTMDVAMGGSTNTVLHILAAAQSADVDFTLDDIERISHTVPCICKAAPSGEWEISDVHRAGGICGILGELDRAGKLHRDVHSVDYPTLEAKLDDWDIMRDTCTEHAKQFLKAAPGHIKSPEPWTHETLFDSLDTDRINGAIHDIEHPAVTEGGLAILRGNLAPDGCVVKTAGVPKEIWQFRGPALVVESQEQAIEAILSDTLKPGQALVIRYEGPKGGPGMQEMLYPTSFVKGKGIGKDVALITDGRYSGGSSGLSIGHVAPEAANKGPIALIHDGDIITIDIPNRSINVELSDEELAQRRAELEAGDGYVAHRDRKVSLALKAYAAFARSADKGATRDPELINKLSGLA</sequence>
<feature type="active site" description="Proton acceptor" evidence="15">
    <location>
        <position position="574"/>
    </location>
</feature>
<dbReference type="GO" id="GO:0009097">
    <property type="term" value="P:isoleucine biosynthetic process"/>
    <property type="evidence" value="ECO:0007669"/>
    <property type="project" value="UniProtKB-UniRule"/>
</dbReference>
<dbReference type="STRING" id="356829.BITS_1258"/>
<evidence type="ECO:0000256" key="10">
    <source>
        <dbReference type="ARBA" id="ARBA00023304"/>
    </source>
</evidence>
<keyword evidence="8 15" id="KW-0411">Iron-sulfur</keyword>
<dbReference type="AlphaFoldDB" id="A0A087EFL8"/>
<evidence type="ECO:0000256" key="3">
    <source>
        <dbReference type="ARBA" id="ARBA00022605"/>
    </source>
</evidence>
<evidence type="ECO:0000256" key="13">
    <source>
        <dbReference type="ARBA" id="ARBA00029437"/>
    </source>
</evidence>
<keyword evidence="6 15" id="KW-0460">Magnesium</keyword>
<comment type="pathway">
    <text evidence="13 15">Amino-acid biosynthesis; L-isoleucine biosynthesis; L-isoleucine from 2-oxobutanoate: step 3/4.</text>
</comment>